<evidence type="ECO:0000256" key="3">
    <source>
        <dbReference type="ARBA" id="ARBA00004496"/>
    </source>
</evidence>
<keyword evidence="7" id="KW-0539">Nucleus</keyword>
<dbReference type="PANTHER" id="PTHR11439">
    <property type="entry name" value="GAG-POL-RELATED RETROTRANSPOSON"/>
    <property type="match status" value="1"/>
</dbReference>
<dbReference type="Pfam" id="PF22936">
    <property type="entry name" value="Pol_BBD"/>
    <property type="match status" value="1"/>
</dbReference>
<dbReference type="Gene3D" id="4.10.60.10">
    <property type="entry name" value="Zinc finger, CCHC-type"/>
    <property type="match status" value="1"/>
</dbReference>
<sequence>MTTSDQLKLAFQQVMSPVSHFQLANPFSETWKLMSSNNYLEWKRRFEKYLLLASEHIYQYYKTGQLNVQNDVLIDESVIQECDIALKVLLLKTLSQNVIDVLDQNVMSGFDHIRAIDKTYGNISLRGLLLRYKKMNKDSPSPLEHIRNFRMLAEDLKFIAPDLETVEVLLCLSTLNDDSLEDKLFVNKLERLSFMDLQNAYAENELRPSFAYTINQSKQMQDSKSSKKKKIICTRCQKEGHKSFECRAPAPVSKKSLLSDETGKDDDTYGEIFVAEAFRTMGEVYTARNLPLPHIDDAYWFDSGATCHISNNRNHFSSFEKYHGYLQGLSSGCQIEGKGTVLLYHNGKDITLTDVYYVPEAGKNLIAFCKVFKAGGIRVDESGLFVNNKLFATYQPNRLFKCIFSPQYCAQANLVMDSHSHQRFGHPSEKTSRKLGLPILKELCASCQFGRNTATFPKVSRTVVKAPLELLHVDVCGPFNTKGTQNERFFLTIVDRFTHMVAVYPLQHKSQVSQLLKEYITYAENHFHRFPYKVMRVRSDNGTEFCNNQLLTFFKQKGIQHELTNTYSSYQNGVAERMHRTLISRVRILLASSGCPDMFWPQALKFVALIINQEPSSSIHGDIPHMRWFDSQPDYTMYHPFGCQAYPLTPSVHRSSKLSPVSTSSIFMGVSARRKAYIFYDPIADSFTESQHATFSDSHFPFLHQTRKSVGVPIFDLSESYRQQSSGILPSLPNPSTVPILPRGISDVSSRPLSHSTSDPDYTPSDSMDYKSSDSMELVPLDHIESNLESISDPTVDISPDYSPAPSVPISSKLIDYPVERSLIPYSQSAHDHSTVVTFAPRPECPSEPSLLPPPTSASMNPELLTPVIPAVHPRDPSESDVGPDPPRYPMRRLNADASHALLADAASAVSSSNVPTSVTEALNSSVWSKAMQQEMEAHHLNKTWSLVPLPKGRRALGCRWVFTEKLPSHLPKARLVVQGFRQIEGIDYTETFSPVVRYESVRTLLALAAQKHMVIHQMDVTTAFLNGDLAEEIYMTQPIGFVHPGQDSLVCHLQKSLYGLKQAPLCWNLKIDSLLASSGFRKIPCEFGLYISLTHPLIYVALYVDDLLILSTSQARITHTKSLLSHHFIMKDLGTASHFLGLDIHQSLPSIALSASTYIHQMLDDYNLSACNPVSTPCDTQSWVLSDDPPLSNPTEFRSMVGKLLFAANTVRIDIAFVVSKLSRFLQNPRKSHLAKARHVMRYLKGTADLGIVYSKDSHFKLSGFCDSDWGTDPNDRISVTGYVFILAGAPITWRSKKQTTVALSSTEAEYMALGDALRELLWLKQLLDQLEIKSSEPPTLYCDNTGALSLMKHPAFHPRTKHIDIRHHFIRQHLTSNDFISKHVSSGMNLADPLTKALDKPKFESLRLKWKFEKL</sequence>
<comment type="catalytic activity">
    <reaction evidence="1">
        <text>Endonucleolytic cleavage to 5'-phosphomonoester.</text>
        <dbReference type="EC" id="3.1.26.4"/>
    </reaction>
</comment>
<dbReference type="CDD" id="cd09272">
    <property type="entry name" value="RNase_HI_RT_Ty1"/>
    <property type="match status" value="1"/>
</dbReference>
<feature type="region of interest" description="Disordered" evidence="10">
    <location>
        <begin position="743"/>
        <end position="773"/>
    </location>
</feature>
<dbReference type="InterPro" id="IPR036397">
    <property type="entry name" value="RNaseH_sf"/>
</dbReference>
<dbReference type="GO" id="GO:0005737">
    <property type="term" value="C:cytoplasm"/>
    <property type="evidence" value="ECO:0007669"/>
    <property type="project" value="UniProtKB-SubCell"/>
</dbReference>
<dbReference type="Gene3D" id="3.30.420.10">
    <property type="entry name" value="Ribonuclease H-like superfamily/Ribonuclease H"/>
    <property type="match status" value="1"/>
</dbReference>
<dbReference type="Pfam" id="PF25597">
    <property type="entry name" value="SH3_retrovirus"/>
    <property type="match status" value="1"/>
</dbReference>
<dbReference type="PANTHER" id="PTHR11439:SF483">
    <property type="entry name" value="PEPTIDE SYNTHASE GLIP-LIKE, PUTATIVE (AFU_ORTHOLOGUE AFUA_3G12920)-RELATED"/>
    <property type="match status" value="1"/>
</dbReference>
<proteinExistence type="predicted"/>
<gene>
    <name evidence="12" type="primary">gag</name>
    <name evidence="12" type="synonym">pol</name>
</gene>
<keyword evidence="6" id="KW-0694">RNA-binding</keyword>
<organism evidence="12">
    <name type="scientific">Pichia angusta</name>
    <name type="common">Yeast</name>
    <name type="synonym">Hansenula polymorpha</name>
    <dbReference type="NCBI Taxonomy" id="870730"/>
    <lineage>
        <taxon>Eukaryota</taxon>
        <taxon>Fungi</taxon>
        <taxon>Dikarya</taxon>
        <taxon>Ascomycota</taxon>
        <taxon>Saccharomycotina</taxon>
        <taxon>Pichiomycetes</taxon>
        <taxon>Pichiales</taxon>
        <taxon>Pichiaceae</taxon>
        <taxon>Ogataea</taxon>
    </lineage>
</organism>
<dbReference type="GO" id="GO:0008270">
    <property type="term" value="F:zinc ion binding"/>
    <property type="evidence" value="ECO:0007669"/>
    <property type="project" value="InterPro"/>
</dbReference>
<evidence type="ECO:0000256" key="6">
    <source>
        <dbReference type="ARBA" id="ARBA00022884"/>
    </source>
</evidence>
<dbReference type="SUPFAM" id="SSF57756">
    <property type="entry name" value="Retrovirus zinc finger-like domains"/>
    <property type="match status" value="1"/>
</dbReference>
<dbReference type="InterPro" id="IPR057670">
    <property type="entry name" value="SH3_retrovirus"/>
</dbReference>
<keyword evidence="4" id="KW-0963">Cytoplasm</keyword>
<dbReference type="GO" id="GO:0015074">
    <property type="term" value="P:DNA integration"/>
    <property type="evidence" value="ECO:0007669"/>
    <property type="project" value="InterPro"/>
</dbReference>
<dbReference type="Pfam" id="PF00665">
    <property type="entry name" value="rve"/>
    <property type="match status" value="1"/>
</dbReference>
<feature type="compositionally biased region" description="Low complexity" evidence="10">
    <location>
        <begin position="756"/>
        <end position="767"/>
    </location>
</feature>
<evidence type="ECO:0000256" key="2">
    <source>
        <dbReference type="ARBA" id="ARBA00004123"/>
    </source>
</evidence>
<evidence type="ECO:0000256" key="10">
    <source>
        <dbReference type="SAM" id="MobiDB-lite"/>
    </source>
</evidence>
<evidence type="ECO:0000256" key="9">
    <source>
        <dbReference type="ARBA" id="ARBA00025615"/>
    </source>
</evidence>
<keyword evidence="5" id="KW-0064">Aspartyl protease</keyword>
<reference evidence="12" key="1">
    <citation type="submission" date="2002-03" db="EMBL/GenBank/DDBJ databases">
        <title>Genomic evolution of the LTR-retrotransposons in hemiascomycetous yeasts.</title>
        <authorList>
            <person name="Neuveglise C."/>
            <person name="Feldmann H."/>
            <person name="Bon E."/>
            <person name="Gaillardin C."/>
            <person name="Casaregola S."/>
        </authorList>
    </citation>
    <scope>NUCLEOTIDE SEQUENCE</scope>
    <source>
        <strain evidence="12">CBS4732</strain>
    </source>
</reference>
<dbReference type="PROSITE" id="PS50994">
    <property type="entry name" value="INTEGRASE"/>
    <property type="match status" value="1"/>
</dbReference>
<dbReference type="InterPro" id="IPR036875">
    <property type="entry name" value="Znf_CCHC_sf"/>
</dbReference>
<dbReference type="GO" id="GO:0005634">
    <property type="term" value="C:nucleus"/>
    <property type="evidence" value="ECO:0007669"/>
    <property type="project" value="UniProtKB-SubCell"/>
</dbReference>
<keyword evidence="12" id="KW-0645">Protease</keyword>
<dbReference type="GO" id="GO:0004523">
    <property type="term" value="F:RNA-DNA hybrid ribonuclease activity"/>
    <property type="evidence" value="ECO:0007669"/>
    <property type="project" value="UniProtKB-EC"/>
</dbReference>
<evidence type="ECO:0000256" key="1">
    <source>
        <dbReference type="ARBA" id="ARBA00000077"/>
    </source>
</evidence>
<evidence type="ECO:0000313" key="12">
    <source>
        <dbReference type="EMBL" id="CAD29539.1"/>
    </source>
</evidence>
<dbReference type="GO" id="GO:0003964">
    <property type="term" value="F:RNA-directed DNA polymerase activity"/>
    <property type="evidence" value="ECO:0007669"/>
    <property type="project" value="UniProtKB-KW"/>
</dbReference>
<dbReference type="GO" id="GO:0003723">
    <property type="term" value="F:RNA binding"/>
    <property type="evidence" value="ECO:0007669"/>
    <property type="project" value="UniProtKB-KW"/>
</dbReference>
<dbReference type="InterPro" id="IPR013103">
    <property type="entry name" value="RVT_2"/>
</dbReference>
<feature type="domain" description="Integrase catalytic" evidence="11">
    <location>
        <begin position="463"/>
        <end position="632"/>
    </location>
</feature>
<protein>
    <submittedName>
        <fullName evidence="12">Polyprotein</fullName>
    </submittedName>
</protein>
<evidence type="ECO:0000256" key="8">
    <source>
        <dbReference type="ARBA" id="ARBA00025590"/>
    </source>
</evidence>
<evidence type="ECO:0000256" key="4">
    <source>
        <dbReference type="ARBA" id="ARBA00022490"/>
    </source>
</evidence>
<dbReference type="EMBL" id="AJ439553">
    <property type="protein sequence ID" value="CAD29539.1"/>
    <property type="molecule type" value="Genomic_DNA"/>
</dbReference>
<keyword evidence="12" id="KW-0695">RNA-directed DNA polymerase</keyword>
<dbReference type="InterPro" id="IPR001584">
    <property type="entry name" value="Integrase_cat-core"/>
</dbReference>
<comment type="subcellular location">
    <subcellularLocation>
        <location evidence="3">Cytoplasm</location>
    </subcellularLocation>
    <subcellularLocation>
        <location evidence="2">Nucleus</location>
    </subcellularLocation>
</comment>
<keyword evidence="12" id="KW-0808">Transferase</keyword>
<dbReference type="GO" id="GO:0006508">
    <property type="term" value="P:proteolysis"/>
    <property type="evidence" value="ECO:0007669"/>
    <property type="project" value="UniProtKB-KW"/>
</dbReference>
<dbReference type="InterPro" id="IPR035179">
    <property type="entry name" value="DUF5314"/>
</dbReference>
<keyword evidence="12" id="KW-0548">Nucleotidyltransferase</keyword>
<comment type="function">
    <text evidence="9">Integrase (IN) targets the VLP to the nucleus, where a subparticle preintegration complex (PIC) containing at least integrase and the newly synthesized dsDNA copy of the retrotransposon must transit the nuclear membrane. Once in the nucleus, integrase performs the integration of the dsDNA into the host genome.</text>
</comment>
<dbReference type="Pfam" id="PF07727">
    <property type="entry name" value="RVT_2"/>
    <property type="match status" value="1"/>
</dbReference>
<evidence type="ECO:0000259" key="11">
    <source>
        <dbReference type="PROSITE" id="PS50994"/>
    </source>
</evidence>
<dbReference type="Pfam" id="PF17241">
    <property type="entry name" value="Retrotran_gag_4"/>
    <property type="match status" value="1"/>
</dbReference>
<accession>Q8TFJ1</accession>
<keyword evidence="5" id="KW-0378">Hydrolase</keyword>
<dbReference type="InterPro" id="IPR043502">
    <property type="entry name" value="DNA/RNA_pol_sf"/>
</dbReference>
<name>Q8TFJ1_PICAN</name>
<dbReference type="SUPFAM" id="SSF53098">
    <property type="entry name" value="Ribonuclease H-like"/>
    <property type="match status" value="1"/>
</dbReference>
<comment type="function">
    <text evidence="8">Reverse transcriptase/ribonuclease H (RT) is a multifunctional enzyme that catalyzes the conversion of the retro-elements RNA genome into dsDNA within the VLP. The enzyme displays a DNA polymerase activity that can copy either DNA or RNA templates, and a ribonuclease H (RNase H) activity that cleaves the RNA strand of RNA-DNA heteroduplexes during plus-strand synthesis and hydrolyzes RNA primers. The conversion leads to a linear dsDNA copy of the retrotransposon that includes long terminal repeats (LTRs) at both ends.</text>
</comment>
<dbReference type="InterPro" id="IPR012337">
    <property type="entry name" value="RNaseH-like_sf"/>
</dbReference>
<dbReference type="GO" id="GO:0004190">
    <property type="term" value="F:aspartic-type endopeptidase activity"/>
    <property type="evidence" value="ECO:0007669"/>
    <property type="project" value="UniProtKB-KW"/>
</dbReference>
<dbReference type="InterPro" id="IPR054722">
    <property type="entry name" value="PolX-like_BBD"/>
</dbReference>
<evidence type="ECO:0000256" key="5">
    <source>
        <dbReference type="ARBA" id="ARBA00022750"/>
    </source>
</evidence>
<dbReference type="SUPFAM" id="SSF56672">
    <property type="entry name" value="DNA/RNA polymerases"/>
    <property type="match status" value="1"/>
</dbReference>
<evidence type="ECO:0000256" key="7">
    <source>
        <dbReference type="ARBA" id="ARBA00023242"/>
    </source>
</evidence>